<evidence type="ECO:0000256" key="3">
    <source>
        <dbReference type="ARBA" id="ARBA00022603"/>
    </source>
</evidence>
<dbReference type="GO" id="GO:0032259">
    <property type="term" value="P:methylation"/>
    <property type="evidence" value="ECO:0007669"/>
    <property type="project" value="UniProtKB-KW"/>
</dbReference>
<protein>
    <recommendedName>
        <fullName evidence="8">SET domain-containing protein</fullName>
    </recommendedName>
</protein>
<keyword evidence="4" id="KW-0808">Transferase</keyword>
<comment type="subcellular location">
    <subcellularLocation>
        <location evidence="1">Chromosome</location>
    </subcellularLocation>
</comment>
<evidence type="ECO:0000256" key="5">
    <source>
        <dbReference type="ARBA" id="ARBA00022691"/>
    </source>
</evidence>
<reference evidence="9" key="1">
    <citation type="submission" date="2023-10" db="EMBL/GenBank/DDBJ databases">
        <title>Genome assembly of Pristionchus species.</title>
        <authorList>
            <person name="Yoshida K."/>
            <person name="Sommer R.J."/>
        </authorList>
    </citation>
    <scope>NUCLEOTIDE SEQUENCE</scope>
    <source>
        <strain evidence="9">RS5133</strain>
    </source>
</reference>
<dbReference type="InterPro" id="IPR001214">
    <property type="entry name" value="SET_dom"/>
</dbReference>
<feature type="non-terminal residue" evidence="9">
    <location>
        <position position="65"/>
    </location>
</feature>
<dbReference type="AlphaFoldDB" id="A0AAV5WV96"/>
<evidence type="ECO:0000259" key="8">
    <source>
        <dbReference type="PROSITE" id="PS50280"/>
    </source>
</evidence>
<organism evidence="9 10">
    <name type="scientific">Pristionchus fissidentatus</name>
    <dbReference type="NCBI Taxonomy" id="1538716"/>
    <lineage>
        <taxon>Eukaryota</taxon>
        <taxon>Metazoa</taxon>
        <taxon>Ecdysozoa</taxon>
        <taxon>Nematoda</taxon>
        <taxon>Chromadorea</taxon>
        <taxon>Rhabditida</taxon>
        <taxon>Rhabditina</taxon>
        <taxon>Diplogasteromorpha</taxon>
        <taxon>Diplogasteroidea</taxon>
        <taxon>Neodiplogasteridae</taxon>
        <taxon>Pristionchus</taxon>
    </lineage>
</organism>
<dbReference type="Proteomes" id="UP001432322">
    <property type="component" value="Unassembled WGS sequence"/>
</dbReference>
<keyword evidence="2" id="KW-0158">Chromosome</keyword>
<keyword evidence="7" id="KW-0862">Zinc</keyword>
<sequence>MATIYTFALTARYVIYPVIRGNVSKYMSHSCDPNCKARVIWVGGIPTMIFFALRDINNGEELTFS</sequence>
<comment type="caution">
    <text evidence="9">The sequence shown here is derived from an EMBL/GenBank/DDBJ whole genome shotgun (WGS) entry which is preliminary data.</text>
</comment>
<evidence type="ECO:0000256" key="7">
    <source>
        <dbReference type="ARBA" id="ARBA00022833"/>
    </source>
</evidence>
<dbReference type="GO" id="GO:0008168">
    <property type="term" value="F:methyltransferase activity"/>
    <property type="evidence" value="ECO:0007669"/>
    <property type="project" value="UniProtKB-KW"/>
</dbReference>
<evidence type="ECO:0000313" key="10">
    <source>
        <dbReference type="Proteomes" id="UP001432322"/>
    </source>
</evidence>
<keyword evidence="3" id="KW-0489">Methyltransferase</keyword>
<dbReference type="PROSITE" id="PS50280">
    <property type="entry name" value="SET"/>
    <property type="match status" value="1"/>
</dbReference>
<feature type="domain" description="SET" evidence="8">
    <location>
        <begin position="1"/>
        <end position="65"/>
    </location>
</feature>
<dbReference type="Gene3D" id="2.170.270.10">
    <property type="entry name" value="SET domain"/>
    <property type="match status" value="1"/>
</dbReference>
<keyword evidence="5" id="KW-0949">S-adenosyl-L-methionine</keyword>
<dbReference type="PANTHER" id="PTHR46223:SF3">
    <property type="entry name" value="HISTONE-LYSINE N-METHYLTRANSFERASE SET-23"/>
    <property type="match status" value="1"/>
</dbReference>
<evidence type="ECO:0000256" key="4">
    <source>
        <dbReference type="ARBA" id="ARBA00022679"/>
    </source>
</evidence>
<evidence type="ECO:0000313" key="9">
    <source>
        <dbReference type="EMBL" id="GMT35001.1"/>
    </source>
</evidence>
<name>A0AAV5WV96_9BILA</name>
<dbReference type="SUPFAM" id="SSF82199">
    <property type="entry name" value="SET domain"/>
    <property type="match status" value="1"/>
</dbReference>
<keyword evidence="6" id="KW-0479">Metal-binding</keyword>
<proteinExistence type="predicted"/>
<dbReference type="EMBL" id="BTSY01000007">
    <property type="protein sequence ID" value="GMT35001.1"/>
    <property type="molecule type" value="Genomic_DNA"/>
</dbReference>
<keyword evidence="10" id="KW-1185">Reference proteome</keyword>
<dbReference type="PANTHER" id="PTHR46223">
    <property type="entry name" value="HISTONE-LYSINE N-METHYLTRANSFERASE SUV39H"/>
    <property type="match status" value="1"/>
</dbReference>
<dbReference type="Pfam" id="PF00856">
    <property type="entry name" value="SET"/>
    <property type="match status" value="1"/>
</dbReference>
<dbReference type="InterPro" id="IPR050973">
    <property type="entry name" value="H3K9_Histone-Lys_N-MTase"/>
</dbReference>
<accession>A0AAV5WV96</accession>
<evidence type="ECO:0000256" key="1">
    <source>
        <dbReference type="ARBA" id="ARBA00004286"/>
    </source>
</evidence>
<dbReference type="GO" id="GO:0005694">
    <property type="term" value="C:chromosome"/>
    <property type="evidence" value="ECO:0007669"/>
    <property type="project" value="UniProtKB-SubCell"/>
</dbReference>
<gene>
    <name evidence="9" type="ORF">PFISCL1PPCAC_26298</name>
</gene>
<evidence type="ECO:0000256" key="6">
    <source>
        <dbReference type="ARBA" id="ARBA00022723"/>
    </source>
</evidence>
<dbReference type="InterPro" id="IPR046341">
    <property type="entry name" value="SET_dom_sf"/>
</dbReference>
<evidence type="ECO:0000256" key="2">
    <source>
        <dbReference type="ARBA" id="ARBA00022454"/>
    </source>
</evidence>
<dbReference type="GO" id="GO:0046872">
    <property type="term" value="F:metal ion binding"/>
    <property type="evidence" value="ECO:0007669"/>
    <property type="project" value="UniProtKB-KW"/>
</dbReference>